<accession>A0AAP0Q3R2</accession>
<evidence type="ECO:0000313" key="1">
    <source>
        <dbReference type="EMBL" id="KAK9166642.1"/>
    </source>
</evidence>
<dbReference type="Proteomes" id="UP001419268">
    <property type="component" value="Unassembled WGS sequence"/>
</dbReference>
<sequence length="160" mass="18220">MVHFIDFHRSSSFIPWLKSSFHVRVRGDPVRGLLNSQFQGLNNLAVDMKSICTPLLKLAPRTRAALVWIFNTVKELKRLPNLLPFLAVYTFDPWYIDFIADPTLISLFCPKLTLLHLADPASFSPRGGPDSDGFTSENGRISAQRNISKRYPTSLFTDYF</sequence>
<comment type="caution">
    <text evidence="1">The sequence shown here is derived from an EMBL/GenBank/DDBJ whole genome shotgun (WGS) entry which is preliminary data.</text>
</comment>
<protein>
    <submittedName>
        <fullName evidence="1">Uncharacterized protein</fullName>
    </submittedName>
</protein>
<gene>
    <name evidence="1" type="ORF">Scep_001833</name>
</gene>
<dbReference type="AlphaFoldDB" id="A0AAP0Q3R2"/>
<dbReference type="EMBL" id="JBBNAG010000001">
    <property type="protein sequence ID" value="KAK9166642.1"/>
    <property type="molecule type" value="Genomic_DNA"/>
</dbReference>
<reference evidence="1 2" key="1">
    <citation type="submission" date="2024-01" db="EMBL/GenBank/DDBJ databases">
        <title>Genome assemblies of Stephania.</title>
        <authorList>
            <person name="Yang L."/>
        </authorList>
    </citation>
    <scope>NUCLEOTIDE SEQUENCE [LARGE SCALE GENOMIC DNA]</scope>
    <source>
        <strain evidence="1">JXDWG</strain>
        <tissue evidence="1">Leaf</tissue>
    </source>
</reference>
<evidence type="ECO:0000313" key="2">
    <source>
        <dbReference type="Proteomes" id="UP001419268"/>
    </source>
</evidence>
<name>A0AAP0Q3R2_9MAGN</name>
<keyword evidence="2" id="KW-1185">Reference proteome</keyword>
<proteinExistence type="predicted"/>
<organism evidence="1 2">
    <name type="scientific">Stephania cephalantha</name>
    <dbReference type="NCBI Taxonomy" id="152367"/>
    <lineage>
        <taxon>Eukaryota</taxon>
        <taxon>Viridiplantae</taxon>
        <taxon>Streptophyta</taxon>
        <taxon>Embryophyta</taxon>
        <taxon>Tracheophyta</taxon>
        <taxon>Spermatophyta</taxon>
        <taxon>Magnoliopsida</taxon>
        <taxon>Ranunculales</taxon>
        <taxon>Menispermaceae</taxon>
        <taxon>Menispermoideae</taxon>
        <taxon>Cissampelideae</taxon>
        <taxon>Stephania</taxon>
    </lineage>
</organism>